<evidence type="ECO:0000313" key="3">
    <source>
        <dbReference type="Proteomes" id="UP000253209"/>
    </source>
</evidence>
<accession>A0A367GL80</accession>
<proteinExistence type="predicted"/>
<name>A0A367GL80_9SPHI</name>
<dbReference type="Proteomes" id="UP000253209">
    <property type="component" value="Unassembled WGS sequence"/>
</dbReference>
<evidence type="ECO:0000313" key="2">
    <source>
        <dbReference type="EMBL" id="RCH53596.1"/>
    </source>
</evidence>
<gene>
    <name evidence="2" type="ORF">DJ568_16970</name>
</gene>
<comment type="caution">
    <text evidence="2">The sequence shown here is derived from an EMBL/GenBank/DDBJ whole genome shotgun (WGS) entry which is preliminary data.</text>
</comment>
<sequence length="174" mass="19946">MRIFTVIILFLCICLTACKKDAVNTEYDNSFKAWQSFKKSSNNSYYYVTEFVSWTGFRSETKITVMNGTVVSREYESRIVEAREDTVIVQPIEKWREAADSIGKHDTGFEPVTLDVVYYKAKNEWLKVDKNKNRIHFENKNNGMISVCGYSPKNCADDCVRGVYITEIAASTAP</sequence>
<organism evidence="2 3">
    <name type="scientific">Mucilaginibacter hurinus</name>
    <dbReference type="NCBI Taxonomy" id="2201324"/>
    <lineage>
        <taxon>Bacteria</taxon>
        <taxon>Pseudomonadati</taxon>
        <taxon>Bacteroidota</taxon>
        <taxon>Sphingobacteriia</taxon>
        <taxon>Sphingobacteriales</taxon>
        <taxon>Sphingobacteriaceae</taxon>
        <taxon>Mucilaginibacter</taxon>
    </lineage>
</organism>
<protein>
    <recommendedName>
        <fullName evidence="4">Lipoprotein</fullName>
    </recommendedName>
</protein>
<feature type="chain" id="PRO_5017076085" description="Lipoprotein" evidence="1">
    <location>
        <begin position="20"/>
        <end position="174"/>
    </location>
</feature>
<dbReference type="EMBL" id="QGDC01000013">
    <property type="protein sequence ID" value="RCH53596.1"/>
    <property type="molecule type" value="Genomic_DNA"/>
</dbReference>
<keyword evidence="3" id="KW-1185">Reference proteome</keyword>
<feature type="signal peptide" evidence="1">
    <location>
        <begin position="1"/>
        <end position="19"/>
    </location>
</feature>
<evidence type="ECO:0000256" key="1">
    <source>
        <dbReference type="SAM" id="SignalP"/>
    </source>
</evidence>
<dbReference type="RefSeq" id="WP_114006499.1">
    <property type="nucleotide sequence ID" value="NZ_QGDC01000013.1"/>
</dbReference>
<reference evidence="2 3" key="1">
    <citation type="submission" date="2018-05" db="EMBL/GenBank/DDBJ databases">
        <title>Mucilaginibacter hurinus sp. nov., isolated from briquette warehouse soil.</title>
        <authorList>
            <person name="Choi L."/>
        </authorList>
    </citation>
    <scope>NUCLEOTIDE SEQUENCE [LARGE SCALE GENOMIC DNA]</scope>
    <source>
        <strain evidence="2 3">ZR32</strain>
    </source>
</reference>
<keyword evidence="1" id="KW-0732">Signal</keyword>
<dbReference type="AlphaFoldDB" id="A0A367GL80"/>
<evidence type="ECO:0008006" key="4">
    <source>
        <dbReference type="Google" id="ProtNLM"/>
    </source>
</evidence>
<dbReference type="OrthoDB" id="666398at2"/>